<proteinExistence type="predicted"/>
<protein>
    <submittedName>
        <fullName evidence="1">Uncharacterized protein</fullName>
    </submittedName>
</protein>
<name>A0ABM8B8U6_9BIFI</name>
<evidence type="ECO:0000313" key="2">
    <source>
        <dbReference type="Proteomes" id="UP001321766"/>
    </source>
</evidence>
<accession>A0ABM8B8U6</accession>
<organism evidence="1 2">
    <name type="scientific">Bombiscardovia nodaiensis</name>
    <dbReference type="NCBI Taxonomy" id="2932181"/>
    <lineage>
        <taxon>Bacteria</taxon>
        <taxon>Bacillati</taxon>
        <taxon>Actinomycetota</taxon>
        <taxon>Actinomycetes</taxon>
        <taxon>Bifidobacteriales</taxon>
        <taxon>Bifidobacteriaceae</taxon>
        <taxon>Bombiscardovia</taxon>
    </lineage>
</organism>
<sequence length="156" mass="17136">MAADDPAVLRMGLSLGSTGFRVPVRYIDARLVQARANTEAVGHLAQSLSSLSCRAFDVMRGHLRPELLRGQVTPVCIDRLRLAGRILEGSGFGVVNHSDTTRSYPPVFPTDIEMFLLNEAKIESVVSLMLMNERYQANLTLEVQGSVWVCSFLDVG</sequence>
<reference evidence="1 2" key="1">
    <citation type="journal article" date="2023" name="Microbiol. Spectr.">
        <title>Symbiosis of Carpenter Bees with Uncharacterized Lactic Acid Bacteria Showing NAD Auxotrophy.</title>
        <authorList>
            <person name="Kawasaki S."/>
            <person name="Ozawa K."/>
            <person name="Mori T."/>
            <person name="Yamamoto A."/>
            <person name="Ito M."/>
            <person name="Ohkuma M."/>
            <person name="Sakamoto M."/>
            <person name="Matsutani M."/>
        </authorList>
    </citation>
    <scope>NUCLEOTIDE SEQUENCE [LARGE SCALE GENOMIC DNA]</scope>
    <source>
        <strain evidence="1 2">Kim37-2</strain>
    </source>
</reference>
<dbReference type="Proteomes" id="UP001321766">
    <property type="component" value="Chromosome"/>
</dbReference>
<evidence type="ECO:0000313" key="1">
    <source>
        <dbReference type="EMBL" id="BDR52999.1"/>
    </source>
</evidence>
<keyword evidence="2" id="KW-1185">Reference proteome</keyword>
<gene>
    <name evidence="1" type="ORF">KIM372_09060</name>
</gene>
<dbReference type="EMBL" id="AP026798">
    <property type="protein sequence ID" value="BDR52999.1"/>
    <property type="molecule type" value="Genomic_DNA"/>
</dbReference>